<reference evidence="2 4" key="1">
    <citation type="submission" date="2016-06" db="EMBL/GenBank/DDBJ databases">
        <authorList>
            <person name="Kjaerup R.B."/>
            <person name="Dalgaard T.S."/>
            <person name="Juul-Madsen H.R."/>
        </authorList>
    </citation>
    <scope>NUCLEOTIDE SEQUENCE [LARGE SCALE GENOMIC DNA]</scope>
    <source>
        <strain evidence="2 4">DSM 43363</strain>
    </source>
</reference>
<organism evidence="2 4">
    <name type="scientific">Micromonospora peucetia</name>
    <dbReference type="NCBI Taxonomy" id="47871"/>
    <lineage>
        <taxon>Bacteria</taxon>
        <taxon>Bacillati</taxon>
        <taxon>Actinomycetota</taxon>
        <taxon>Actinomycetes</taxon>
        <taxon>Micromonosporales</taxon>
        <taxon>Micromonosporaceae</taxon>
        <taxon>Micromonospora</taxon>
    </lineage>
</organism>
<proteinExistence type="predicted"/>
<evidence type="ECO:0000313" key="4">
    <source>
        <dbReference type="Proteomes" id="UP000199343"/>
    </source>
</evidence>
<dbReference type="InterPro" id="IPR003848">
    <property type="entry name" value="DUF218"/>
</dbReference>
<evidence type="ECO:0000313" key="5">
    <source>
        <dbReference type="Proteomes" id="UP001334804"/>
    </source>
</evidence>
<evidence type="ECO:0000313" key="2">
    <source>
        <dbReference type="EMBL" id="SCL59566.1"/>
    </source>
</evidence>
<gene>
    <name evidence="2" type="ORF">GA0070608_2169</name>
    <name evidence="3" type="ORF">OIE14_14305</name>
</gene>
<dbReference type="OrthoDB" id="9782395at2"/>
<dbReference type="PANTHER" id="PTHR30336">
    <property type="entry name" value="INNER MEMBRANE PROTEIN, PROBABLE PERMEASE"/>
    <property type="match status" value="1"/>
</dbReference>
<evidence type="ECO:0000313" key="3">
    <source>
        <dbReference type="EMBL" id="WSA35125.1"/>
    </source>
</evidence>
<sequence length="239" mass="25843">MRGRFSNLVRRPRPAGGRRTRWLRRAVVAAVVGAVLLTGGAVASVQWIRSGAQGHIFAEQDVPEAPVALVLGTKVHPDGTPSPFLTARLEIAQRLLAAGKVRAILLSGDNMNPDYDEPGAMRRWLVDNGVPAERVVLDHAGFDTYDSCARAKRVFGVDRATVVTQSFHLPRAVTVCRRLGVDASGVGDETARQYDRTWRISSTREYGACVKAAVDLLSGRDPVHLGRRETGVQDALGSA</sequence>
<dbReference type="RefSeq" id="WP_091626032.1">
    <property type="nucleotide sequence ID" value="NZ_CP109071.1"/>
</dbReference>
<dbReference type="Pfam" id="PF02698">
    <property type="entry name" value="DUF218"/>
    <property type="match status" value="1"/>
</dbReference>
<dbReference type="AlphaFoldDB" id="A0A1C6UZV9"/>
<dbReference type="EMBL" id="CP109071">
    <property type="protein sequence ID" value="WSA35125.1"/>
    <property type="molecule type" value="Genomic_DNA"/>
</dbReference>
<dbReference type="GO" id="GO:0005886">
    <property type="term" value="C:plasma membrane"/>
    <property type="evidence" value="ECO:0007669"/>
    <property type="project" value="TreeGrafter"/>
</dbReference>
<protein>
    <submittedName>
        <fullName evidence="2">Protein SanA, affects membrane permeability for vancomycin</fullName>
    </submittedName>
    <submittedName>
        <fullName evidence="3">YdcF family protein</fullName>
    </submittedName>
</protein>
<dbReference type="InterPro" id="IPR051599">
    <property type="entry name" value="Cell_Envelope_Assoc"/>
</dbReference>
<accession>A0A1C6UZV9</accession>
<dbReference type="STRING" id="47871.GA0070608_2169"/>
<keyword evidence="5" id="KW-1185">Reference proteome</keyword>
<dbReference type="Proteomes" id="UP000199343">
    <property type="component" value="Unassembled WGS sequence"/>
</dbReference>
<dbReference type="PANTHER" id="PTHR30336:SF6">
    <property type="entry name" value="INTEGRAL MEMBRANE PROTEIN"/>
    <property type="match status" value="1"/>
</dbReference>
<feature type="domain" description="DUF218" evidence="1">
    <location>
        <begin position="67"/>
        <end position="183"/>
    </location>
</feature>
<dbReference type="CDD" id="cd06259">
    <property type="entry name" value="YdcF-like"/>
    <property type="match status" value="1"/>
</dbReference>
<name>A0A1C6UZV9_9ACTN</name>
<dbReference type="EMBL" id="FMIC01000002">
    <property type="protein sequence ID" value="SCL59566.1"/>
    <property type="molecule type" value="Genomic_DNA"/>
</dbReference>
<evidence type="ECO:0000259" key="1">
    <source>
        <dbReference type="Pfam" id="PF02698"/>
    </source>
</evidence>
<reference evidence="3 5" key="2">
    <citation type="submission" date="2022-10" db="EMBL/GenBank/DDBJ databases">
        <title>The complete genomes of actinobacterial strains from the NBC collection.</title>
        <authorList>
            <person name="Joergensen T.S."/>
            <person name="Alvarez Arevalo M."/>
            <person name="Sterndorff E.B."/>
            <person name="Faurdal D."/>
            <person name="Vuksanovic O."/>
            <person name="Mourched A.-S."/>
            <person name="Charusanti P."/>
            <person name="Shaw S."/>
            <person name="Blin K."/>
            <person name="Weber T."/>
        </authorList>
    </citation>
    <scope>NUCLEOTIDE SEQUENCE [LARGE SCALE GENOMIC DNA]</scope>
    <source>
        <strain evidence="3 5">NBC 01809</strain>
    </source>
</reference>
<dbReference type="Proteomes" id="UP001334804">
    <property type="component" value="Chromosome"/>
</dbReference>